<dbReference type="Proteomes" id="UP000516305">
    <property type="component" value="Chromosome"/>
</dbReference>
<evidence type="ECO:0000313" key="3">
    <source>
        <dbReference type="Proteomes" id="UP000516305"/>
    </source>
</evidence>
<keyword evidence="1" id="KW-0732">Signal</keyword>
<sequence length="120" mass="13872">MNQLKAIAILGLLLILSSACHRNSWTETNKKQIREKIELDDLRKMFFSEEATKDYADCCMQKIVTDFEYSQVQNINLEIPNTDIEHKIISIRESCWEELLKSSPLDPNIKGVEIVTPESE</sequence>
<evidence type="ECO:0000256" key="1">
    <source>
        <dbReference type="SAM" id="SignalP"/>
    </source>
</evidence>
<organism evidence="2 3">
    <name type="scientific">Croceimicrobium hydrocarbonivorans</name>
    <dbReference type="NCBI Taxonomy" id="2761580"/>
    <lineage>
        <taxon>Bacteria</taxon>
        <taxon>Pseudomonadati</taxon>
        <taxon>Bacteroidota</taxon>
        <taxon>Flavobacteriia</taxon>
        <taxon>Flavobacteriales</taxon>
        <taxon>Owenweeksiaceae</taxon>
        <taxon>Croceimicrobium</taxon>
    </lineage>
</organism>
<dbReference type="KEGG" id="chyd:H4K34_13075"/>
<dbReference type="PROSITE" id="PS51257">
    <property type="entry name" value="PROKAR_LIPOPROTEIN"/>
    <property type="match status" value="1"/>
</dbReference>
<gene>
    <name evidence="2" type="ORF">H4K34_13075</name>
</gene>
<dbReference type="EMBL" id="CP060139">
    <property type="protein sequence ID" value="QNR23303.1"/>
    <property type="molecule type" value="Genomic_DNA"/>
</dbReference>
<feature type="signal peptide" evidence="1">
    <location>
        <begin position="1"/>
        <end position="21"/>
    </location>
</feature>
<reference evidence="2 3" key="1">
    <citation type="submission" date="2020-08" db="EMBL/GenBank/DDBJ databases">
        <title>Croceimicrobium hydrocarbonivorans gen. nov., sp. nov., a novel marine bacterium isolated from a bacterial consortium that degrades polyethylene terephthalate.</title>
        <authorList>
            <person name="Liu R."/>
        </authorList>
    </citation>
    <scope>NUCLEOTIDE SEQUENCE [LARGE SCALE GENOMIC DNA]</scope>
    <source>
        <strain evidence="2 3">A20-9</strain>
    </source>
</reference>
<proteinExistence type="predicted"/>
<evidence type="ECO:0008006" key="4">
    <source>
        <dbReference type="Google" id="ProtNLM"/>
    </source>
</evidence>
<keyword evidence="3" id="KW-1185">Reference proteome</keyword>
<protein>
    <recommendedName>
        <fullName evidence="4">Lipoprotein</fullName>
    </recommendedName>
</protein>
<evidence type="ECO:0000313" key="2">
    <source>
        <dbReference type="EMBL" id="QNR23303.1"/>
    </source>
</evidence>
<dbReference type="AlphaFoldDB" id="A0A7H0VC55"/>
<feature type="chain" id="PRO_5028808839" description="Lipoprotein" evidence="1">
    <location>
        <begin position="22"/>
        <end position="120"/>
    </location>
</feature>
<name>A0A7H0VC55_9FLAO</name>
<accession>A0A7H0VC55</accession>
<dbReference type="RefSeq" id="WP_210757832.1">
    <property type="nucleotide sequence ID" value="NZ_CP060139.1"/>
</dbReference>